<evidence type="ECO:0000313" key="1">
    <source>
        <dbReference type="EMBL" id="KAF9464180.1"/>
    </source>
</evidence>
<organism evidence="1 2">
    <name type="scientific">Collybia nuda</name>
    <dbReference type="NCBI Taxonomy" id="64659"/>
    <lineage>
        <taxon>Eukaryota</taxon>
        <taxon>Fungi</taxon>
        <taxon>Dikarya</taxon>
        <taxon>Basidiomycota</taxon>
        <taxon>Agaricomycotina</taxon>
        <taxon>Agaricomycetes</taxon>
        <taxon>Agaricomycetidae</taxon>
        <taxon>Agaricales</taxon>
        <taxon>Tricholomatineae</taxon>
        <taxon>Clitocybaceae</taxon>
        <taxon>Collybia</taxon>
    </lineage>
</organism>
<keyword evidence="2" id="KW-1185">Reference proteome</keyword>
<dbReference type="AlphaFoldDB" id="A0A9P5YAK1"/>
<dbReference type="OrthoDB" id="4708870at2759"/>
<comment type="caution">
    <text evidence="1">The sequence shown here is derived from an EMBL/GenBank/DDBJ whole genome shotgun (WGS) entry which is preliminary data.</text>
</comment>
<accession>A0A9P5YAK1</accession>
<sequence length="383" mass="43134">MGGSAFSSKLLQSAFPRLPPVVYTDLKMRLFPKLQNLYSFVAVPHEAPEKGDYGDLDFVVAGPKRSGPSTKNTTDSINVPHELLEEVIGACYVNPMEGNRTSNFAIAVEQGEWAQIGHEKEETQYREQAEAGRIYYQVDVNVCANQAEWERVVFFHGYGDLGMIMGLCARNAGLALGTKGLKLPNPPNPPIQLSESFNDITEFMGLSMTEWKAGFGSKREVFEWAGASRLFVASQFRSEGEGFKRVKPERRMYAEFIQWAMERTAVQTSAGVSSEKQEERQRGIRDEALRYFGKKEEFDSLARERSQRIQLKQTFTGSKIRDWTDLGEYWKGVKLIMDTVRLRVGGEEGVLRILDGEGEEGLKRVVLEVKDELRIGVNANPPI</sequence>
<reference evidence="1" key="1">
    <citation type="submission" date="2020-11" db="EMBL/GenBank/DDBJ databases">
        <authorList>
            <consortium name="DOE Joint Genome Institute"/>
            <person name="Ahrendt S."/>
            <person name="Riley R."/>
            <person name="Andreopoulos W."/>
            <person name="Labutti K."/>
            <person name="Pangilinan J."/>
            <person name="Ruiz-Duenas F.J."/>
            <person name="Barrasa J.M."/>
            <person name="Sanchez-Garcia M."/>
            <person name="Camarero S."/>
            <person name="Miyauchi S."/>
            <person name="Serrano A."/>
            <person name="Linde D."/>
            <person name="Babiker R."/>
            <person name="Drula E."/>
            <person name="Ayuso-Fernandez I."/>
            <person name="Pacheco R."/>
            <person name="Padilla G."/>
            <person name="Ferreira P."/>
            <person name="Barriuso J."/>
            <person name="Kellner H."/>
            <person name="Castanera R."/>
            <person name="Alfaro M."/>
            <person name="Ramirez L."/>
            <person name="Pisabarro A.G."/>
            <person name="Kuo A."/>
            <person name="Tritt A."/>
            <person name="Lipzen A."/>
            <person name="He G."/>
            <person name="Yan M."/>
            <person name="Ng V."/>
            <person name="Cullen D."/>
            <person name="Martin F."/>
            <person name="Rosso M.-N."/>
            <person name="Henrissat B."/>
            <person name="Hibbett D."/>
            <person name="Martinez A.T."/>
            <person name="Grigoriev I.V."/>
        </authorList>
    </citation>
    <scope>NUCLEOTIDE SEQUENCE</scope>
    <source>
        <strain evidence="1">CBS 247.69</strain>
    </source>
</reference>
<dbReference type="Proteomes" id="UP000807353">
    <property type="component" value="Unassembled WGS sequence"/>
</dbReference>
<name>A0A9P5YAK1_9AGAR</name>
<evidence type="ECO:0000313" key="2">
    <source>
        <dbReference type="Proteomes" id="UP000807353"/>
    </source>
</evidence>
<protein>
    <submittedName>
        <fullName evidence="1">Uncharacterized protein</fullName>
    </submittedName>
</protein>
<proteinExistence type="predicted"/>
<gene>
    <name evidence="1" type="ORF">BDZ94DRAFT_1257197</name>
</gene>
<dbReference type="EMBL" id="MU150256">
    <property type="protein sequence ID" value="KAF9464180.1"/>
    <property type="molecule type" value="Genomic_DNA"/>
</dbReference>